<reference evidence="1 2" key="1">
    <citation type="submission" date="2019-11" db="EMBL/GenBank/DDBJ databases">
        <title>Complete genome sequence of Pseudomonas syringae pv. coronafaciens isolate B19001 originated in imported oat cereal.</title>
        <authorList>
            <person name="Kim S.M."/>
            <person name="Lee B.C."/>
            <person name="Seo S.J."/>
            <person name="Lee J.E."/>
            <person name="Choi N.J."/>
            <person name="Park J.H."/>
        </authorList>
    </citation>
    <scope>NUCLEOTIDE SEQUENCE [LARGE SCALE GENOMIC DNA]</scope>
    <source>
        <strain evidence="1 2">B19001</strain>
    </source>
</reference>
<dbReference type="EMBL" id="CP046441">
    <property type="protein sequence ID" value="QGT84540.1"/>
    <property type="molecule type" value="Genomic_DNA"/>
</dbReference>
<protein>
    <submittedName>
        <fullName evidence="1">Uncharacterized protein</fullName>
    </submittedName>
</protein>
<sequence>MRHKTVRSRRLKIGCMASRSSSCAERRPVRRPLCSPS</sequence>
<gene>
    <name evidence="1" type="ORF">GMO17_01770</name>
</gene>
<accession>A0AAE6QL97</accession>
<evidence type="ECO:0000313" key="1">
    <source>
        <dbReference type="EMBL" id="QGT84540.1"/>
    </source>
</evidence>
<dbReference type="Proteomes" id="UP000423413">
    <property type="component" value="Chromosome"/>
</dbReference>
<evidence type="ECO:0000313" key="2">
    <source>
        <dbReference type="Proteomes" id="UP000423413"/>
    </source>
</evidence>
<organism evidence="1 2">
    <name type="scientific">Pseudomonas coronafaciens pv. coronafaciens</name>
    <dbReference type="NCBI Taxonomy" id="235275"/>
    <lineage>
        <taxon>Bacteria</taxon>
        <taxon>Pseudomonadati</taxon>
        <taxon>Pseudomonadota</taxon>
        <taxon>Gammaproteobacteria</taxon>
        <taxon>Pseudomonadales</taxon>
        <taxon>Pseudomonadaceae</taxon>
        <taxon>Pseudomonas</taxon>
        <taxon>Pseudomonas coronafaciens</taxon>
    </lineage>
</organism>
<dbReference type="AlphaFoldDB" id="A0AAE6QL97"/>
<name>A0AAE6QL97_9PSED</name>
<proteinExistence type="predicted"/>